<dbReference type="Pfam" id="PF20684">
    <property type="entry name" value="Fung_rhodopsin"/>
    <property type="match status" value="1"/>
</dbReference>
<dbReference type="InterPro" id="IPR052337">
    <property type="entry name" value="SAT4-like"/>
</dbReference>
<protein>
    <recommendedName>
        <fullName evidence="8">Rhodopsin domain-containing protein</fullName>
    </recommendedName>
</protein>
<dbReference type="GO" id="GO:0016020">
    <property type="term" value="C:membrane"/>
    <property type="evidence" value="ECO:0007669"/>
    <property type="project" value="UniProtKB-SubCell"/>
</dbReference>
<evidence type="ECO:0000313" key="9">
    <source>
        <dbReference type="EMBL" id="KAF2108557.1"/>
    </source>
</evidence>
<dbReference type="InterPro" id="IPR049326">
    <property type="entry name" value="Rhodopsin_dom_fungi"/>
</dbReference>
<evidence type="ECO:0000256" key="1">
    <source>
        <dbReference type="ARBA" id="ARBA00004141"/>
    </source>
</evidence>
<name>A0A6A5YQ78_9PLEO</name>
<feature type="transmembrane region" description="Helical" evidence="7">
    <location>
        <begin position="93"/>
        <end position="114"/>
    </location>
</feature>
<feature type="transmembrane region" description="Helical" evidence="7">
    <location>
        <begin position="170"/>
        <end position="192"/>
    </location>
</feature>
<keyword evidence="4 7" id="KW-0472">Membrane</keyword>
<feature type="transmembrane region" description="Helical" evidence="7">
    <location>
        <begin position="204"/>
        <end position="226"/>
    </location>
</feature>
<dbReference type="PANTHER" id="PTHR33048:SF47">
    <property type="entry name" value="INTEGRAL MEMBRANE PROTEIN-RELATED"/>
    <property type="match status" value="1"/>
</dbReference>
<evidence type="ECO:0000256" key="2">
    <source>
        <dbReference type="ARBA" id="ARBA00022692"/>
    </source>
</evidence>
<evidence type="ECO:0000256" key="5">
    <source>
        <dbReference type="ARBA" id="ARBA00038359"/>
    </source>
</evidence>
<evidence type="ECO:0000256" key="6">
    <source>
        <dbReference type="SAM" id="MobiDB-lite"/>
    </source>
</evidence>
<keyword evidence="3 7" id="KW-1133">Transmembrane helix</keyword>
<dbReference type="AlphaFoldDB" id="A0A6A5YQ78"/>
<sequence length="393" mass="43340">MAVESLEAFRHRLDGAAISTYALVMILVPLKLWCRKRAGGWTNLGLDDLITVISLLFANAFVWICLIGMRPYLGKQVTELEIPQVIDFLKYVFWGQIVYVWAIPVIKFSILAFYWRLFSVAARVPILIASFIVFAWLMALNFLVIFTCTPVRASWDITIATAKCLSLKGIYIGGSVPNVITDAILILMPIPYVWRLHAPVAQRIVLAGMFLLGIFISVVSMVRLAIFLKIPIATSANVTYNFRDIIVWSVVEINVGLACACLPSLKPAVAWLGLNKFFSFTNSRPTHATPGQSSNQPSFGKSGDSDRHHGRKKGSTGGLFSTLAGLTKIDSEEDGFHMMDRSNDNNGKDNSVIELGRISHESNNSGSKQPGKTGGINVQKDWSVLVDEGKRTG</sequence>
<organism evidence="9 10">
    <name type="scientific">Lophiotrema nucula</name>
    <dbReference type="NCBI Taxonomy" id="690887"/>
    <lineage>
        <taxon>Eukaryota</taxon>
        <taxon>Fungi</taxon>
        <taxon>Dikarya</taxon>
        <taxon>Ascomycota</taxon>
        <taxon>Pezizomycotina</taxon>
        <taxon>Dothideomycetes</taxon>
        <taxon>Pleosporomycetidae</taxon>
        <taxon>Pleosporales</taxon>
        <taxon>Lophiotremataceae</taxon>
        <taxon>Lophiotrema</taxon>
    </lineage>
</organism>
<feature type="compositionally biased region" description="Basic and acidic residues" evidence="6">
    <location>
        <begin position="336"/>
        <end position="347"/>
    </location>
</feature>
<feature type="compositionally biased region" description="Polar residues" evidence="6">
    <location>
        <begin position="361"/>
        <end position="370"/>
    </location>
</feature>
<feature type="transmembrane region" description="Helical" evidence="7">
    <location>
        <begin position="15"/>
        <end position="34"/>
    </location>
</feature>
<feature type="region of interest" description="Disordered" evidence="6">
    <location>
        <begin position="285"/>
        <end position="319"/>
    </location>
</feature>
<dbReference type="OrthoDB" id="5417844at2759"/>
<feature type="region of interest" description="Disordered" evidence="6">
    <location>
        <begin position="336"/>
        <end position="393"/>
    </location>
</feature>
<comment type="similarity">
    <text evidence="5">Belongs to the SAT4 family.</text>
</comment>
<feature type="compositionally biased region" description="Polar residues" evidence="6">
    <location>
        <begin position="285"/>
        <end position="299"/>
    </location>
</feature>
<evidence type="ECO:0000313" key="10">
    <source>
        <dbReference type="Proteomes" id="UP000799770"/>
    </source>
</evidence>
<accession>A0A6A5YQ78</accession>
<proteinExistence type="inferred from homology"/>
<feature type="domain" description="Rhodopsin" evidence="8">
    <location>
        <begin position="31"/>
        <end position="269"/>
    </location>
</feature>
<dbReference type="PANTHER" id="PTHR33048">
    <property type="entry name" value="PTH11-LIKE INTEGRAL MEMBRANE PROTEIN (AFU_ORTHOLOGUE AFUA_5G11245)"/>
    <property type="match status" value="1"/>
</dbReference>
<evidence type="ECO:0000256" key="3">
    <source>
        <dbReference type="ARBA" id="ARBA00022989"/>
    </source>
</evidence>
<keyword evidence="10" id="KW-1185">Reference proteome</keyword>
<feature type="transmembrane region" description="Helical" evidence="7">
    <location>
        <begin position="126"/>
        <end position="146"/>
    </location>
</feature>
<evidence type="ECO:0000256" key="4">
    <source>
        <dbReference type="ARBA" id="ARBA00023136"/>
    </source>
</evidence>
<gene>
    <name evidence="9" type="ORF">BDV96DRAFT_587417</name>
</gene>
<feature type="transmembrane region" description="Helical" evidence="7">
    <location>
        <begin position="46"/>
        <end position="73"/>
    </location>
</feature>
<evidence type="ECO:0000259" key="8">
    <source>
        <dbReference type="Pfam" id="PF20684"/>
    </source>
</evidence>
<dbReference type="Proteomes" id="UP000799770">
    <property type="component" value="Unassembled WGS sequence"/>
</dbReference>
<reference evidence="9" key="1">
    <citation type="journal article" date="2020" name="Stud. Mycol.">
        <title>101 Dothideomycetes genomes: a test case for predicting lifestyles and emergence of pathogens.</title>
        <authorList>
            <person name="Haridas S."/>
            <person name="Albert R."/>
            <person name="Binder M."/>
            <person name="Bloem J."/>
            <person name="Labutti K."/>
            <person name="Salamov A."/>
            <person name="Andreopoulos B."/>
            <person name="Baker S."/>
            <person name="Barry K."/>
            <person name="Bills G."/>
            <person name="Bluhm B."/>
            <person name="Cannon C."/>
            <person name="Castanera R."/>
            <person name="Culley D."/>
            <person name="Daum C."/>
            <person name="Ezra D."/>
            <person name="Gonzalez J."/>
            <person name="Henrissat B."/>
            <person name="Kuo A."/>
            <person name="Liang C."/>
            <person name="Lipzen A."/>
            <person name="Lutzoni F."/>
            <person name="Magnuson J."/>
            <person name="Mondo S."/>
            <person name="Nolan M."/>
            <person name="Ohm R."/>
            <person name="Pangilinan J."/>
            <person name="Park H.-J."/>
            <person name="Ramirez L."/>
            <person name="Alfaro M."/>
            <person name="Sun H."/>
            <person name="Tritt A."/>
            <person name="Yoshinaga Y."/>
            <person name="Zwiers L.-H."/>
            <person name="Turgeon B."/>
            <person name="Goodwin S."/>
            <person name="Spatafora J."/>
            <person name="Crous P."/>
            <person name="Grigoriev I."/>
        </authorList>
    </citation>
    <scope>NUCLEOTIDE SEQUENCE</scope>
    <source>
        <strain evidence="9">CBS 627.86</strain>
    </source>
</reference>
<dbReference type="EMBL" id="ML977347">
    <property type="protein sequence ID" value="KAF2108557.1"/>
    <property type="molecule type" value="Genomic_DNA"/>
</dbReference>
<keyword evidence="2 7" id="KW-0812">Transmembrane</keyword>
<evidence type="ECO:0000256" key="7">
    <source>
        <dbReference type="SAM" id="Phobius"/>
    </source>
</evidence>
<comment type="subcellular location">
    <subcellularLocation>
        <location evidence="1">Membrane</location>
        <topology evidence="1">Multi-pass membrane protein</topology>
    </subcellularLocation>
</comment>